<feature type="region of interest" description="Disordered" evidence="1">
    <location>
        <begin position="61"/>
        <end position="83"/>
    </location>
</feature>
<name>A0A640KIQ5_LEITA</name>
<organism evidence="2 3">
    <name type="scientific">Leishmania tarentolae</name>
    <name type="common">Sauroleishmania tarentolae</name>
    <dbReference type="NCBI Taxonomy" id="5689"/>
    <lineage>
        <taxon>Eukaryota</taxon>
        <taxon>Discoba</taxon>
        <taxon>Euglenozoa</taxon>
        <taxon>Kinetoplastea</taxon>
        <taxon>Metakinetoplastina</taxon>
        <taxon>Trypanosomatida</taxon>
        <taxon>Trypanosomatidae</taxon>
        <taxon>Leishmaniinae</taxon>
        <taxon>Leishmania</taxon>
        <taxon>lizard Leishmania</taxon>
    </lineage>
</organism>
<dbReference type="AlphaFoldDB" id="A0A640KIQ5"/>
<dbReference type="VEuPathDB" id="TriTrypDB:LtaPh_2406251"/>
<keyword evidence="3" id="KW-1185">Reference proteome</keyword>
<feature type="region of interest" description="Disordered" evidence="1">
    <location>
        <begin position="103"/>
        <end position="125"/>
    </location>
</feature>
<protein>
    <submittedName>
        <fullName evidence="2">Uncharacterized protein</fullName>
    </submittedName>
</protein>
<evidence type="ECO:0000313" key="3">
    <source>
        <dbReference type="Proteomes" id="UP000419144"/>
    </source>
</evidence>
<proteinExistence type="predicted"/>
<evidence type="ECO:0000313" key="2">
    <source>
        <dbReference type="EMBL" id="GET88895.1"/>
    </source>
</evidence>
<comment type="caution">
    <text evidence="2">The sequence shown here is derived from an EMBL/GenBank/DDBJ whole genome shotgun (WGS) entry which is preliminary data.</text>
</comment>
<dbReference type="Proteomes" id="UP000419144">
    <property type="component" value="Unassembled WGS sequence"/>
</dbReference>
<accession>A0A640KIQ5</accession>
<evidence type="ECO:0000256" key="1">
    <source>
        <dbReference type="SAM" id="MobiDB-lite"/>
    </source>
</evidence>
<gene>
    <name evidence="2" type="ORF">LtaPh_2406251</name>
</gene>
<reference evidence="2" key="1">
    <citation type="submission" date="2019-11" db="EMBL/GenBank/DDBJ databases">
        <title>Leishmania tarentolae CDS.</title>
        <authorList>
            <person name="Goto Y."/>
            <person name="Yamagishi J."/>
        </authorList>
    </citation>
    <scope>NUCLEOTIDE SEQUENCE [LARGE SCALE GENOMIC DNA]</scope>
    <source>
        <strain evidence="2">Parrot Tar II</strain>
    </source>
</reference>
<sequence>MPHARVCAAPTGAAPPPLTRLICTRGFRCGFALSWRPLLVERWCSFSAFAYIEIAALCARTHGSSKRRRKNDSSSRAPKSFTKCITPGRRTAEVKPCLHLTHRAAHRSAVPHKKRLPVHKRRAHR</sequence>
<dbReference type="EMBL" id="BLBS01000031">
    <property type="protein sequence ID" value="GET88895.1"/>
    <property type="molecule type" value="Genomic_DNA"/>
</dbReference>